<proteinExistence type="predicted"/>
<dbReference type="InterPro" id="IPR005064">
    <property type="entry name" value="BUG"/>
</dbReference>
<dbReference type="EMBL" id="REFZ01000002">
    <property type="protein sequence ID" value="RQH02580.1"/>
    <property type="molecule type" value="Genomic_DNA"/>
</dbReference>
<accession>A0A3N6PM11</accession>
<gene>
    <name evidence="1" type="ORF">EA472_04600</name>
</gene>
<protein>
    <recommendedName>
        <fullName evidence="3">Tripartite tricarboxylate transporter substrate binding protein</fullName>
    </recommendedName>
</protein>
<organism evidence="1 2">
    <name type="scientific">Natrarchaeobius chitinivorans</name>
    <dbReference type="NCBI Taxonomy" id="1679083"/>
    <lineage>
        <taxon>Archaea</taxon>
        <taxon>Methanobacteriati</taxon>
        <taxon>Methanobacteriota</taxon>
        <taxon>Stenosarchaea group</taxon>
        <taxon>Halobacteria</taxon>
        <taxon>Halobacteriales</taxon>
        <taxon>Natrialbaceae</taxon>
        <taxon>Natrarchaeobius</taxon>
    </lineage>
</organism>
<dbReference type="PANTHER" id="PTHR42928">
    <property type="entry name" value="TRICARBOXYLATE-BINDING PROTEIN"/>
    <property type="match status" value="1"/>
</dbReference>
<dbReference type="AlphaFoldDB" id="A0A3N6PM11"/>
<evidence type="ECO:0000313" key="1">
    <source>
        <dbReference type="EMBL" id="RQH02580.1"/>
    </source>
</evidence>
<dbReference type="InterPro" id="IPR042100">
    <property type="entry name" value="Bug_dom1"/>
</dbReference>
<comment type="caution">
    <text evidence="1">The sequence shown here is derived from an EMBL/GenBank/DDBJ whole genome shotgun (WGS) entry which is preliminary data.</text>
</comment>
<dbReference type="Gene3D" id="3.40.190.10">
    <property type="entry name" value="Periplasmic binding protein-like II"/>
    <property type="match status" value="1"/>
</dbReference>
<evidence type="ECO:0000313" key="2">
    <source>
        <dbReference type="Proteomes" id="UP000281431"/>
    </source>
</evidence>
<dbReference type="PROSITE" id="PS51257">
    <property type="entry name" value="PROKAR_LIPOPROTEIN"/>
    <property type="match status" value="1"/>
</dbReference>
<evidence type="ECO:0008006" key="3">
    <source>
        <dbReference type="Google" id="ProtNLM"/>
    </source>
</evidence>
<dbReference type="Gene3D" id="3.40.190.150">
    <property type="entry name" value="Bordetella uptake gene, domain 1"/>
    <property type="match status" value="1"/>
</dbReference>
<dbReference type="Proteomes" id="UP000281431">
    <property type="component" value="Unassembled WGS sequence"/>
</dbReference>
<keyword evidence="2" id="KW-1185">Reference proteome</keyword>
<sequence length="339" mass="36444">MGLAMPKISRRKTIQYGGIVSTAALTGVAGCLGDDENGEFPDQRINLISTYPEGSGTTAIAHRLGTEITEQSGADVEVEPIGGAAGLRGTGELFGREADGYTFALLWSPSQPLATATNPPDWDILDLSGVAEIGAYTLSLVANPDYEFEDFHDLVDRYNDGEFDTVGGLAVGHAWHITLAIARQEADWNWSNFVTFDGTNDAIRGVAAGEVPAAITTTDVAITADQEGEIDLINNFVSDGDPNAPDVPAWVDDLGMPNIDFISRYNLLAVAPPDLDADRRDELVDVLSDCVESEEYQEWADETNRIAGMGATGDDVNDMMGTVIEEIPERLDLDELLEE</sequence>
<dbReference type="Pfam" id="PF03401">
    <property type="entry name" value="TctC"/>
    <property type="match status" value="1"/>
</dbReference>
<name>A0A3N6PM11_NATCH</name>
<reference evidence="1 2" key="1">
    <citation type="submission" date="2018-10" db="EMBL/GenBank/DDBJ databases">
        <title>Natrarchaeobius chitinivorans gen. nov., sp. nov., and Natrarchaeobius haloalkaliphilus sp. nov., alkaliphilic, chitin-utilizing haloarchaea from hypersaline alkaline lakes.</title>
        <authorList>
            <person name="Sorokin D.Y."/>
            <person name="Elcheninov A.G."/>
            <person name="Kostrikina N.A."/>
            <person name="Bale N.J."/>
            <person name="Sinninghe Damste J.S."/>
            <person name="Khijniak T.V."/>
            <person name="Kublanov I.V."/>
            <person name="Toshchakov S.V."/>
        </authorList>
    </citation>
    <scope>NUCLEOTIDE SEQUENCE [LARGE SCALE GENOMIC DNA]</scope>
    <source>
        <strain evidence="1 2">AArcht7</strain>
    </source>
</reference>
<dbReference type="SUPFAM" id="SSF53850">
    <property type="entry name" value="Periplasmic binding protein-like II"/>
    <property type="match status" value="1"/>
</dbReference>
<dbReference type="PANTHER" id="PTHR42928:SF5">
    <property type="entry name" value="BLR1237 PROTEIN"/>
    <property type="match status" value="1"/>
</dbReference>